<evidence type="ECO:0000256" key="4">
    <source>
        <dbReference type="PROSITE-ProRule" id="PRU00146"/>
    </source>
</evidence>
<keyword evidence="2 4" id="KW-0863">Zinc-finger</keyword>
<dbReference type="InterPro" id="IPR019786">
    <property type="entry name" value="Zinc_finger_PHD-type_CS"/>
</dbReference>
<evidence type="ECO:0000313" key="6">
    <source>
        <dbReference type="RefSeq" id="XP_028152337.1"/>
    </source>
</evidence>
<dbReference type="GO" id="GO:0008270">
    <property type="term" value="F:zinc ion binding"/>
    <property type="evidence" value="ECO:0007669"/>
    <property type="project" value="UniProtKB-KW"/>
</dbReference>
<dbReference type="InterPro" id="IPR011011">
    <property type="entry name" value="Znf_FYVE_PHD"/>
</dbReference>
<evidence type="ECO:0000256" key="1">
    <source>
        <dbReference type="ARBA" id="ARBA00022723"/>
    </source>
</evidence>
<organism evidence="6">
    <name type="scientific">Diabrotica virgifera virgifera</name>
    <name type="common">western corn rootworm</name>
    <dbReference type="NCBI Taxonomy" id="50390"/>
    <lineage>
        <taxon>Eukaryota</taxon>
        <taxon>Metazoa</taxon>
        <taxon>Ecdysozoa</taxon>
        <taxon>Arthropoda</taxon>
        <taxon>Hexapoda</taxon>
        <taxon>Insecta</taxon>
        <taxon>Pterygota</taxon>
        <taxon>Neoptera</taxon>
        <taxon>Endopterygota</taxon>
        <taxon>Coleoptera</taxon>
        <taxon>Polyphaga</taxon>
        <taxon>Cucujiformia</taxon>
        <taxon>Chrysomeloidea</taxon>
        <taxon>Chrysomelidae</taxon>
        <taxon>Galerucinae</taxon>
        <taxon>Diabroticina</taxon>
        <taxon>Diabroticites</taxon>
        <taxon>Diabrotica</taxon>
    </lineage>
</organism>
<feature type="domain" description="PHD-type" evidence="5">
    <location>
        <begin position="64"/>
        <end position="113"/>
    </location>
</feature>
<dbReference type="Gene3D" id="3.30.40.10">
    <property type="entry name" value="Zinc/RING finger domain, C3HC4 (zinc finger)"/>
    <property type="match status" value="1"/>
</dbReference>
<dbReference type="InterPro" id="IPR013083">
    <property type="entry name" value="Znf_RING/FYVE/PHD"/>
</dbReference>
<proteinExistence type="predicted"/>
<protein>
    <submittedName>
        <fullName evidence="6">Uncharacterized protein LOC114345752</fullName>
    </submittedName>
</protein>
<dbReference type="InterPro" id="IPR001965">
    <property type="entry name" value="Znf_PHD"/>
</dbReference>
<gene>
    <name evidence="6" type="primary">LOC114345752</name>
</gene>
<sequence length="120" mass="14118">MERNKAINIIQNDLKVDQASIKNTEDISRGILNKNVDINIIRTMATYEAWKSIQDIIQEENQRQDYCNICLQECIDQESVVVCDGCLLTYHITCINNKKLKTKFWFCRGCHNNNNNYCYF</sequence>
<dbReference type="InterPro" id="IPR019787">
    <property type="entry name" value="Znf_PHD-finger"/>
</dbReference>
<dbReference type="InParanoid" id="A0A6P7H1J6"/>
<dbReference type="SUPFAM" id="SSF57903">
    <property type="entry name" value="FYVE/PHD zinc finger"/>
    <property type="match status" value="1"/>
</dbReference>
<name>A0A6P7H1J6_DIAVI</name>
<keyword evidence="3" id="KW-0862">Zinc</keyword>
<accession>A0A6P7H1J6</accession>
<evidence type="ECO:0000256" key="3">
    <source>
        <dbReference type="ARBA" id="ARBA00022833"/>
    </source>
</evidence>
<evidence type="ECO:0000256" key="2">
    <source>
        <dbReference type="ARBA" id="ARBA00022771"/>
    </source>
</evidence>
<keyword evidence="1" id="KW-0479">Metal-binding</keyword>
<dbReference type="PROSITE" id="PS01359">
    <property type="entry name" value="ZF_PHD_1"/>
    <property type="match status" value="1"/>
</dbReference>
<dbReference type="RefSeq" id="XP_028152337.1">
    <property type="nucleotide sequence ID" value="XM_028296536.1"/>
</dbReference>
<dbReference type="AlphaFoldDB" id="A0A6P7H1J6"/>
<dbReference type="SMART" id="SM00249">
    <property type="entry name" value="PHD"/>
    <property type="match status" value="1"/>
</dbReference>
<evidence type="ECO:0000259" key="5">
    <source>
        <dbReference type="PROSITE" id="PS50016"/>
    </source>
</evidence>
<dbReference type="PROSITE" id="PS50016">
    <property type="entry name" value="ZF_PHD_2"/>
    <property type="match status" value="1"/>
</dbReference>
<reference evidence="6" key="1">
    <citation type="submission" date="2025-08" db="UniProtKB">
        <authorList>
            <consortium name="RefSeq"/>
        </authorList>
    </citation>
    <scope>IDENTIFICATION</scope>
    <source>
        <tissue evidence="6">Whole insect</tissue>
    </source>
</reference>